<organism evidence="2">
    <name type="scientific">Solanum chacoense</name>
    <name type="common">Chaco potato</name>
    <dbReference type="NCBI Taxonomy" id="4108"/>
    <lineage>
        <taxon>Eukaryota</taxon>
        <taxon>Viridiplantae</taxon>
        <taxon>Streptophyta</taxon>
        <taxon>Embryophyta</taxon>
        <taxon>Tracheophyta</taxon>
        <taxon>Spermatophyta</taxon>
        <taxon>Magnoliopsida</taxon>
        <taxon>eudicotyledons</taxon>
        <taxon>Gunneridae</taxon>
        <taxon>Pentapetalae</taxon>
        <taxon>asterids</taxon>
        <taxon>lamiids</taxon>
        <taxon>Solanales</taxon>
        <taxon>Solanaceae</taxon>
        <taxon>Solanoideae</taxon>
        <taxon>Solaneae</taxon>
        <taxon>Solanum</taxon>
    </lineage>
</organism>
<sequence length="85" mass="10270">MTMMYDLLKRRINYKGDDALKDENKKMDEIWINYCDMSICFGIKEFAIVTGLRYYPLSKITPLRSQDKTRHLNQYRLEERQLPTT</sequence>
<evidence type="ECO:0000259" key="1">
    <source>
        <dbReference type="Pfam" id="PF09331"/>
    </source>
</evidence>
<dbReference type="EMBL" id="GEDG01033146">
    <property type="protein sequence ID" value="JAP10421.1"/>
    <property type="molecule type" value="Transcribed_RNA"/>
</dbReference>
<proteinExistence type="predicted"/>
<evidence type="ECO:0000313" key="2">
    <source>
        <dbReference type="EMBL" id="JAP10421.1"/>
    </source>
</evidence>
<dbReference type="Pfam" id="PF09331">
    <property type="entry name" value="DUF1985"/>
    <property type="match status" value="1"/>
</dbReference>
<reference evidence="2" key="1">
    <citation type="submission" date="2015-12" db="EMBL/GenBank/DDBJ databases">
        <title>Gene expression during late stages of embryo sac development: a critical building block for successful pollen-pistil interactions.</title>
        <authorList>
            <person name="Liu Y."/>
            <person name="Joly V."/>
            <person name="Sabar M."/>
            <person name="Matton D.P."/>
        </authorList>
    </citation>
    <scope>NUCLEOTIDE SEQUENCE</scope>
</reference>
<feature type="domain" description="DUF1985" evidence="1">
    <location>
        <begin position="24"/>
        <end position="73"/>
    </location>
</feature>
<protein>
    <submittedName>
        <fullName evidence="2">Putative ovule protein</fullName>
    </submittedName>
</protein>
<name>A0A0V0GQF7_SOLCH</name>
<dbReference type="AlphaFoldDB" id="A0A0V0GQF7"/>
<feature type="non-terminal residue" evidence="2">
    <location>
        <position position="85"/>
    </location>
</feature>
<accession>A0A0V0GQF7</accession>
<dbReference type="InterPro" id="IPR015410">
    <property type="entry name" value="DUF1985"/>
</dbReference>